<evidence type="ECO:0000256" key="1">
    <source>
        <dbReference type="ARBA" id="ARBA00009437"/>
    </source>
</evidence>
<proteinExistence type="inferred from homology"/>
<comment type="similarity">
    <text evidence="1">Belongs to the LysR transcriptional regulatory family.</text>
</comment>
<dbReference type="Gene3D" id="3.40.190.290">
    <property type="match status" value="1"/>
</dbReference>
<feature type="domain" description="HTH lysR-type" evidence="5">
    <location>
        <begin position="1"/>
        <end position="53"/>
    </location>
</feature>
<organism evidence="6 7">
    <name type="scientific">Burkholderia lata (strain ATCC 17760 / DSM 23089 / LMG 22485 / NCIMB 9086 / R18194 / 383)</name>
    <dbReference type="NCBI Taxonomy" id="482957"/>
    <lineage>
        <taxon>Bacteria</taxon>
        <taxon>Pseudomonadati</taxon>
        <taxon>Pseudomonadota</taxon>
        <taxon>Betaproteobacteria</taxon>
        <taxon>Burkholderiales</taxon>
        <taxon>Burkholderiaceae</taxon>
        <taxon>Burkholderia</taxon>
        <taxon>Burkholderia cepacia complex</taxon>
    </lineage>
</organism>
<dbReference type="InterPro" id="IPR058163">
    <property type="entry name" value="LysR-type_TF_proteobact-type"/>
</dbReference>
<dbReference type="PANTHER" id="PTHR30537:SF5">
    <property type="entry name" value="HTH-TYPE TRANSCRIPTIONAL ACTIVATOR TTDR-RELATED"/>
    <property type="match status" value="1"/>
</dbReference>
<dbReference type="EMBL" id="CABVPY010000038">
    <property type="protein sequence ID" value="VWC05426.1"/>
    <property type="molecule type" value="Genomic_DNA"/>
</dbReference>
<reference evidence="6 7" key="1">
    <citation type="submission" date="2019-09" db="EMBL/GenBank/DDBJ databases">
        <authorList>
            <person name="Depoorter E."/>
        </authorList>
    </citation>
    <scope>NUCLEOTIDE SEQUENCE [LARGE SCALE GENOMIC DNA]</scope>
    <source>
        <strain evidence="6">LMG 6863</strain>
    </source>
</reference>
<keyword evidence="4" id="KW-0804">Transcription</keyword>
<dbReference type="Gene3D" id="1.10.10.10">
    <property type="entry name" value="Winged helix-like DNA-binding domain superfamily/Winged helix DNA-binding domain"/>
    <property type="match status" value="1"/>
</dbReference>
<dbReference type="PANTHER" id="PTHR30537">
    <property type="entry name" value="HTH-TYPE TRANSCRIPTIONAL REGULATOR"/>
    <property type="match status" value="1"/>
</dbReference>
<name>A0A6P2PG48_BURL3</name>
<accession>A0A6P2PG48</accession>
<evidence type="ECO:0000256" key="2">
    <source>
        <dbReference type="ARBA" id="ARBA00023015"/>
    </source>
</evidence>
<dbReference type="GO" id="GO:0003700">
    <property type="term" value="F:DNA-binding transcription factor activity"/>
    <property type="evidence" value="ECO:0007669"/>
    <property type="project" value="InterPro"/>
</dbReference>
<evidence type="ECO:0000256" key="4">
    <source>
        <dbReference type="ARBA" id="ARBA00023163"/>
    </source>
</evidence>
<gene>
    <name evidence="6" type="ORF">BLA6863_05078</name>
</gene>
<evidence type="ECO:0000313" key="7">
    <source>
        <dbReference type="Proteomes" id="UP000494170"/>
    </source>
</evidence>
<dbReference type="Pfam" id="PF00126">
    <property type="entry name" value="HTH_1"/>
    <property type="match status" value="1"/>
</dbReference>
<dbReference type="Proteomes" id="UP000494170">
    <property type="component" value="Unassembled WGS sequence"/>
</dbReference>
<dbReference type="Pfam" id="PF03466">
    <property type="entry name" value="LysR_substrate"/>
    <property type="match status" value="1"/>
</dbReference>
<protein>
    <submittedName>
        <fullName evidence="6">LysR family transcriptional regulator</fullName>
    </submittedName>
</protein>
<keyword evidence="3" id="KW-0238">DNA-binding</keyword>
<dbReference type="AlphaFoldDB" id="A0A6P2PG48"/>
<evidence type="ECO:0000256" key="3">
    <source>
        <dbReference type="ARBA" id="ARBA00023125"/>
    </source>
</evidence>
<dbReference type="FunFam" id="1.10.10.10:FF:000001">
    <property type="entry name" value="LysR family transcriptional regulator"/>
    <property type="match status" value="1"/>
</dbReference>
<dbReference type="InterPro" id="IPR036388">
    <property type="entry name" value="WH-like_DNA-bd_sf"/>
</dbReference>
<dbReference type="SUPFAM" id="SSF46785">
    <property type="entry name" value="Winged helix' DNA-binding domain"/>
    <property type="match status" value="1"/>
</dbReference>
<dbReference type="InterPro" id="IPR036390">
    <property type="entry name" value="WH_DNA-bd_sf"/>
</dbReference>
<dbReference type="InterPro" id="IPR005119">
    <property type="entry name" value="LysR_subst-bd"/>
</dbReference>
<dbReference type="SUPFAM" id="SSF53850">
    <property type="entry name" value="Periplasmic binding protein-like II"/>
    <property type="match status" value="1"/>
</dbReference>
<dbReference type="GO" id="GO:0006351">
    <property type="term" value="P:DNA-templated transcription"/>
    <property type="evidence" value="ECO:0007669"/>
    <property type="project" value="TreeGrafter"/>
</dbReference>
<dbReference type="PROSITE" id="PS50931">
    <property type="entry name" value="HTH_LYSR"/>
    <property type="match status" value="1"/>
</dbReference>
<keyword evidence="2" id="KW-0805">Transcription regulation</keyword>
<evidence type="ECO:0000313" key="6">
    <source>
        <dbReference type="EMBL" id="VWC05426.1"/>
    </source>
</evidence>
<sequence>MKAFVRVAEEGSFTGAASRMNTTTSYVSRAISALETHLRARLFNRSTRRIALTEAGERYMRRCEQIFASIDEAEAEAADAQARPSGRLRVHSPTSFGQSYVVPAVVAFRKQHPAVSVDLTLSQKVPDMLEEGYDVSLQLTATTLPDSGLISQQLGVLRSVLCASPSYLARHGLPRSVDDLDGHQCVPIVSSLFPHDLWHFDGPHGDELFRLPPASFLVNGADALATALREEAGIGAVPMPTALPAMRSGALVRVLPDHTLQPLTAHVLYPSRQYLDAKIKTFIEALHALIPRALEADRAALATLSGNG</sequence>
<dbReference type="CDD" id="cd08422">
    <property type="entry name" value="PBP2_CrgA_like"/>
    <property type="match status" value="1"/>
</dbReference>
<dbReference type="GO" id="GO:0043565">
    <property type="term" value="F:sequence-specific DNA binding"/>
    <property type="evidence" value="ECO:0007669"/>
    <property type="project" value="TreeGrafter"/>
</dbReference>
<evidence type="ECO:0000259" key="5">
    <source>
        <dbReference type="PROSITE" id="PS50931"/>
    </source>
</evidence>
<dbReference type="InterPro" id="IPR000847">
    <property type="entry name" value="LysR_HTH_N"/>
</dbReference>